<dbReference type="Proteomes" id="UP000306319">
    <property type="component" value="Unassembled WGS sequence"/>
</dbReference>
<comment type="caution">
    <text evidence="1">The sequence shown here is derived from an EMBL/GenBank/DDBJ whole genome shotgun (WGS) entry which is preliminary data.</text>
</comment>
<sequence>MADYKDYIVRYDIIADVTKAAEGLQSIANIAKEFEVPMNTLKTAITQVSQSVYQLKQNSQMTFAPKIDVGAFNNQLRAMVTQVKSAAAEMHAAIFEALSGNATATKTAQKGIGTALGGNRSVAAIKKDIEAYNKELDKLLGTPKKNKKGETIRNRDGSILMTKNALAKGNAQIQAQMQDRLLELEAKKQMFQKMIQQRKAELAVAEKMEKEAAAQQAKASKTSAPATVSRSAASQPAKLTNVTPAVIREWKKAFGDAKSKALTVNIRGNATGAGGALTVIEQIQASLKALQAQGTFNINPILNTEGFAAAEAKLKQLAGLSAAVVAPFTPKETKTKTGKSSSLVSSLTKDEKTKLTNAQKQVKTWNEKIATIQSRLNTNQAIPEDQRTPAIKGQITRDSKALATYQANKAEQENIIKSFQGKTAAATQSAVKTAKPFAIDVIGNISKLNVTAKPPVIPIVGEISKLQGKVTEAIPVNVKISGEQVAASLKTITPTPILDVKVHLIPDGIQQQLQAISGQTKPVSKTVAKTSTSTAPTATPHPAYTPPTFTAADEKQLNNLAAKYGTLSTAQEKAAKAMASAKAKLDKSGGSSHAFDRYMTAQREHASIKQQAMDVHKQLQPLMFKQFQSTVQRALTNEELVRGIGAQSVINQLNAKKRLTAAQKTQLAEANQTLASLRAPAPIPTTPAPESTQSTVASQPTKAKKAPAKNTITATVDTKNIISQIQSIPKQTIPVSIKLKWERGAVGRQEQIKKLTGNIPPIPLNLDIANAITGLDEFIAKVKAASPQNIKLTATGVATNAAPATTVAPTQKAPTTVATPAKGKKTTAIGQKKPAVVDTTKGLAQTKLPSVALKLDTTAAVAALEEFVAKVRAASPQNIKLTATGVATNAAPATTVAPTQKAPTTVATPAKGKKTTAIGQKKPAVVDTTKGLAQTKLPSVALKLDTTAAVAALEEFVAKVRAASPQNIKLTATGVPPAGTQQNVTAPATNTVPPVAPIVPPTTGGTTQKGQKQSGHTGHQPLTPRQYRDQLGAHLAKGGMLPPNYATQIADQQRRRAWHLDQMKRDAMAAFAQKTPYELAEEERLRKLAPTTAGTGKNKVAWDSTAPAAHTAPNGYKWVRANDLTSYLNNEQQQQLAKLRGDESNARGNVARIQSQIARSTGKSNARLEAARTQYAAIQKQMEPYLKQMAQLEEMKKPLLSLKKPNKTQRSALARIESSQAALQTQIDQYRQAQAPFANAIQHETALMARYGTMSSNALSAATQQHSSAQAAVSRYTDGWKLAQTNPKGKPSESNIQKAARLQAQAQNAMLPFAQNKEQLNMLTKHRRYFRQAVATTGIMPTPGMEAPQMLKYLQGVSTQMQKASVAVPWTLQSQINKLEGDVAKANGVGQPTQSRGTGMVPMRTGQPKPFFDRSRRWAYPFTGQTSFGVRTPMAVDMAKGMGVMFAIGGAMSAIGSSFSQAMEYQNTMRTTQAILQNGTDSYSQNSFKNMEATVRNVGVKTKFSAPEVASAARFLAMAGYDIDAINAAIRPIADLALIGDSDLGETADKMTNIMTTFQIAPERMREAANIMATTATRSNTDLMMLAESAKYGGGVANMYGRNDPHLFADTMALFGVMGNAGIQASSAGTALRMMYQNLFKPNKTQKAVLDMMKQSYGITTLKEDGSYRSISDILIDMVQRIPENQMAQIVGNLFRITAQPGAAATLLAAAGGDTGVAQEIGTGIEAMSSKMSSKAGMSSLVSLMLANRNSAYGNISGAIAEEKQNTISGLWAQVTSTFTEGIVQAFENRQGGFEGMLKKLRDYLAKPETIQMMQNLLDLIIEIGKVMAWFVKIWASLYNAAPGLIKFWITFQMGITQMGTLIAPIISLIGVFDRLKGSIMALAGISAVGGSAVTRNVAGSVAAGTAANAAIANTPFIVGSGKFGTNKVIRGNIATRAHNAMAANAILAGELALSGANKQTTLAALNKETRQHYAAVRERAARIYGPARAGRAFRAAATAVPTMASFAPMFGGLKSMLMGLLTGLAKAAGFLVNPVTLAVGAVAGLGYGLYKLKQRIDGTSEAQQRARVQANKAADQTHRELTKEGKWYQDMMSENIPEAAPVISSIDTAQIEKYNADKQRFNQLYATIFNDFSKDASKQSINDVTTKWRNVITANPAYSLAIGNARNYDFSKKHKQMEYNVHNDAGNLGIALWNLWHADEDTAINQRNGMVQDALMIEGANDLRTQQAIREIADLRQKYLAGETSYKTEEEYQQAAIAIRNKYMSQFTAKLPSAGMTPEQFQQTTNRSVYDKYQLGAQNLMDATINGQMGTLVGKMNAYQWLSDAENRAKLYTDEWYNAISNIIGDYHVIYNAVSADGQQQANIELMLSTLPNGRLNFTNILDQIRAKVTNFNLTLQGFSDIIGASYKMMAEAGVIDINDANGLKEQIRHQMNGAKYGDKTVQDYWAQWIASNENSEWVKAGINEKQYVDFIMGRSGETINLGNRIVSRSAEQQQMYHNISRKTANTIIEQNKHLIDKAQQLGNNNSGTQYTPTPTPTSTKDQQAYASHYDRAAARPTQVVFNINNLASFDRTTVASSAEERDLMAAMEDRIAGAVYQMFAEASNQAQRVMDLT</sequence>
<accession>A0AC61REA1</accession>
<gene>
    <name evidence="1" type="ORF">E5331_08105</name>
</gene>
<name>A0AC61REA1_9BACT</name>
<proteinExistence type="predicted"/>
<organism evidence="1 2">
    <name type="scientific">Lepagella muris</name>
    <dbReference type="NCBI Taxonomy" id="3032870"/>
    <lineage>
        <taxon>Bacteria</taxon>
        <taxon>Pseudomonadati</taxon>
        <taxon>Bacteroidota</taxon>
        <taxon>Bacteroidia</taxon>
        <taxon>Bacteroidales</taxon>
        <taxon>Muribaculaceae</taxon>
        <taxon>Lepagella</taxon>
    </lineage>
</organism>
<reference evidence="1" key="1">
    <citation type="submission" date="2019-04" db="EMBL/GenBank/DDBJ databases">
        <title>Microbes associate with the intestines of laboratory mice.</title>
        <authorList>
            <person name="Navarre W."/>
            <person name="Wong E."/>
            <person name="Huang K."/>
            <person name="Tropini C."/>
            <person name="Ng K."/>
            <person name="Yu B."/>
        </authorList>
    </citation>
    <scope>NUCLEOTIDE SEQUENCE</scope>
    <source>
        <strain evidence="1">NM04_E33</strain>
    </source>
</reference>
<protein>
    <submittedName>
        <fullName evidence="1">Phage tail tape measure protein</fullName>
    </submittedName>
</protein>
<evidence type="ECO:0000313" key="1">
    <source>
        <dbReference type="EMBL" id="TGY79018.1"/>
    </source>
</evidence>
<dbReference type="EMBL" id="SRYB01000009">
    <property type="protein sequence ID" value="TGY79018.1"/>
    <property type="molecule type" value="Genomic_DNA"/>
</dbReference>
<keyword evidence="2" id="KW-1185">Reference proteome</keyword>
<evidence type="ECO:0000313" key="2">
    <source>
        <dbReference type="Proteomes" id="UP000306319"/>
    </source>
</evidence>